<dbReference type="GO" id="GO:0006412">
    <property type="term" value="P:translation"/>
    <property type="evidence" value="ECO:0007669"/>
    <property type="project" value="UniProtKB-UniRule"/>
</dbReference>
<dbReference type="AlphaFoldDB" id="A0A4U7JKS0"/>
<keyword evidence="5 7" id="KW-0687">Ribonucleoprotein</keyword>
<dbReference type="PANTHER" id="PTHR13479:SF40">
    <property type="entry name" value="SMALL RIBOSOMAL SUBUNIT PROTEIN BS18M"/>
    <property type="match status" value="1"/>
</dbReference>
<dbReference type="PANTHER" id="PTHR13479">
    <property type="entry name" value="30S RIBOSOMAL PROTEIN S18"/>
    <property type="match status" value="1"/>
</dbReference>
<protein>
    <recommendedName>
        <fullName evidence="6 7">Small ribosomal subunit protein bS18</fullName>
    </recommendedName>
</protein>
<evidence type="ECO:0000256" key="6">
    <source>
        <dbReference type="ARBA" id="ARBA00035141"/>
    </source>
</evidence>
<dbReference type="HAMAP" id="MF_00270">
    <property type="entry name" value="Ribosomal_bS18"/>
    <property type="match status" value="1"/>
</dbReference>
<dbReference type="FunFam" id="4.10.640.10:FF:000004">
    <property type="entry name" value="30S ribosomal protein S18"/>
    <property type="match status" value="1"/>
</dbReference>
<keyword evidence="11" id="KW-1185">Reference proteome</keyword>
<comment type="subunit">
    <text evidence="7">Part of the 30S ribosomal subunit. Forms a tight heterodimer with protein bS6.</text>
</comment>
<dbReference type="OrthoDB" id="9812008at2"/>
<keyword evidence="4 7" id="KW-0689">Ribosomal protein</keyword>
<dbReference type="Gene3D" id="4.10.640.10">
    <property type="entry name" value="Ribosomal protein S18"/>
    <property type="match status" value="1"/>
</dbReference>
<gene>
    <name evidence="7" type="primary">rpsR</name>
    <name evidence="10" type="ORF">EHE19_000570</name>
</gene>
<dbReference type="InterPro" id="IPR018275">
    <property type="entry name" value="Ribosomal_bS18_CS"/>
</dbReference>
<dbReference type="PRINTS" id="PR00974">
    <property type="entry name" value="RIBOSOMALS18"/>
</dbReference>
<name>A0A4U7JKS0_9FIRM</name>
<dbReference type="RefSeq" id="WP_137697153.1">
    <property type="nucleotide sequence ID" value="NZ_CP061336.1"/>
</dbReference>
<sequence>MPGPKKDNKRNDRDSYDKGEGKGGMRMRRAKRKVCSFCVDKATDIDYKDVAKIRKYVSEKGKILPRRISGNCAKHQRQLTTAIKRARHIALLPFTTD</sequence>
<dbReference type="NCBIfam" id="TIGR00165">
    <property type="entry name" value="S18"/>
    <property type="match status" value="1"/>
</dbReference>
<dbReference type="KEGG" id="rher:EHE19_000570"/>
<dbReference type="GO" id="GO:0003735">
    <property type="term" value="F:structural constituent of ribosome"/>
    <property type="evidence" value="ECO:0007669"/>
    <property type="project" value="InterPro"/>
</dbReference>
<evidence type="ECO:0000256" key="2">
    <source>
        <dbReference type="ARBA" id="ARBA00022730"/>
    </source>
</evidence>
<dbReference type="EMBL" id="CP061336">
    <property type="protein sequence ID" value="QNU67088.1"/>
    <property type="molecule type" value="Genomic_DNA"/>
</dbReference>
<evidence type="ECO:0000256" key="3">
    <source>
        <dbReference type="ARBA" id="ARBA00022884"/>
    </source>
</evidence>
<proteinExistence type="inferred from homology"/>
<accession>A0A4U7JKS0</accession>
<feature type="region of interest" description="Disordered" evidence="9">
    <location>
        <begin position="1"/>
        <end position="28"/>
    </location>
</feature>
<feature type="compositionally biased region" description="Basic and acidic residues" evidence="9">
    <location>
        <begin position="1"/>
        <end position="23"/>
    </location>
</feature>
<organism evidence="10 11">
    <name type="scientific">Ruminiclostridium herbifermentans</name>
    <dbReference type="NCBI Taxonomy" id="2488810"/>
    <lineage>
        <taxon>Bacteria</taxon>
        <taxon>Bacillati</taxon>
        <taxon>Bacillota</taxon>
        <taxon>Clostridia</taxon>
        <taxon>Eubacteriales</taxon>
        <taxon>Oscillospiraceae</taxon>
        <taxon>Ruminiclostridium</taxon>
    </lineage>
</organism>
<evidence type="ECO:0000313" key="10">
    <source>
        <dbReference type="EMBL" id="QNU67088.1"/>
    </source>
</evidence>
<evidence type="ECO:0000313" key="11">
    <source>
        <dbReference type="Proteomes" id="UP000306409"/>
    </source>
</evidence>
<dbReference type="InterPro" id="IPR001648">
    <property type="entry name" value="Ribosomal_bS18"/>
</dbReference>
<dbReference type="InterPro" id="IPR036870">
    <property type="entry name" value="Ribosomal_bS18_sf"/>
</dbReference>
<comment type="similarity">
    <text evidence="1 7 8">Belongs to the bacterial ribosomal protein bS18 family.</text>
</comment>
<evidence type="ECO:0000256" key="8">
    <source>
        <dbReference type="RuleBase" id="RU003910"/>
    </source>
</evidence>
<dbReference type="SUPFAM" id="SSF46911">
    <property type="entry name" value="Ribosomal protein S18"/>
    <property type="match status" value="1"/>
</dbReference>
<evidence type="ECO:0000256" key="4">
    <source>
        <dbReference type="ARBA" id="ARBA00022980"/>
    </source>
</evidence>
<dbReference type="Proteomes" id="UP000306409">
    <property type="component" value="Chromosome"/>
</dbReference>
<evidence type="ECO:0000256" key="9">
    <source>
        <dbReference type="SAM" id="MobiDB-lite"/>
    </source>
</evidence>
<comment type="function">
    <text evidence="7">Binds as a heterodimer with protein bS6 to the central domain of the 16S rRNA, where it helps stabilize the platform of the 30S subunit.</text>
</comment>
<dbReference type="PROSITE" id="PS00057">
    <property type="entry name" value="RIBOSOMAL_S18"/>
    <property type="match status" value="1"/>
</dbReference>
<evidence type="ECO:0000256" key="7">
    <source>
        <dbReference type="HAMAP-Rule" id="MF_00270"/>
    </source>
</evidence>
<reference evidence="10 11" key="1">
    <citation type="submission" date="2020-09" db="EMBL/GenBank/DDBJ databases">
        <title>Characterization and genome sequencing of Ruminiclostridium sp. nov. MA18.</title>
        <authorList>
            <person name="Rettenmaier R."/>
            <person name="Kowollik M.-L."/>
            <person name="Liebl W."/>
            <person name="Zverlov V."/>
        </authorList>
    </citation>
    <scope>NUCLEOTIDE SEQUENCE [LARGE SCALE GENOMIC DNA]</scope>
    <source>
        <strain evidence="10 11">MA18</strain>
    </source>
</reference>
<evidence type="ECO:0000256" key="1">
    <source>
        <dbReference type="ARBA" id="ARBA00005589"/>
    </source>
</evidence>
<dbReference type="GO" id="GO:0022627">
    <property type="term" value="C:cytosolic small ribosomal subunit"/>
    <property type="evidence" value="ECO:0007669"/>
    <property type="project" value="TreeGrafter"/>
</dbReference>
<evidence type="ECO:0000256" key="5">
    <source>
        <dbReference type="ARBA" id="ARBA00023274"/>
    </source>
</evidence>
<dbReference type="Pfam" id="PF01084">
    <property type="entry name" value="Ribosomal_S18"/>
    <property type="match status" value="1"/>
</dbReference>
<dbReference type="GO" id="GO:0070181">
    <property type="term" value="F:small ribosomal subunit rRNA binding"/>
    <property type="evidence" value="ECO:0007669"/>
    <property type="project" value="TreeGrafter"/>
</dbReference>
<keyword evidence="3 7" id="KW-0694">RNA-binding</keyword>
<keyword evidence="2 7" id="KW-0699">rRNA-binding</keyword>